<dbReference type="AlphaFoldDB" id="A0A8X6NUK7"/>
<gene>
    <name evidence="1" type="ORF">NPIL_606591</name>
</gene>
<name>A0A8X6NUK7_NEPPI</name>
<keyword evidence="2" id="KW-1185">Reference proteome</keyword>
<dbReference type="Proteomes" id="UP000887013">
    <property type="component" value="Unassembled WGS sequence"/>
</dbReference>
<comment type="caution">
    <text evidence="1">The sequence shown here is derived from an EMBL/GenBank/DDBJ whole genome shotgun (WGS) entry which is preliminary data.</text>
</comment>
<organism evidence="1 2">
    <name type="scientific">Nephila pilipes</name>
    <name type="common">Giant wood spider</name>
    <name type="synonym">Nephila maculata</name>
    <dbReference type="NCBI Taxonomy" id="299642"/>
    <lineage>
        <taxon>Eukaryota</taxon>
        <taxon>Metazoa</taxon>
        <taxon>Ecdysozoa</taxon>
        <taxon>Arthropoda</taxon>
        <taxon>Chelicerata</taxon>
        <taxon>Arachnida</taxon>
        <taxon>Araneae</taxon>
        <taxon>Araneomorphae</taxon>
        <taxon>Entelegynae</taxon>
        <taxon>Araneoidea</taxon>
        <taxon>Nephilidae</taxon>
        <taxon>Nephila</taxon>
    </lineage>
</organism>
<dbReference type="OrthoDB" id="6429882at2759"/>
<proteinExistence type="predicted"/>
<evidence type="ECO:0000313" key="1">
    <source>
        <dbReference type="EMBL" id="GFT35860.1"/>
    </source>
</evidence>
<evidence type="ECO:0000313" key="2">
    <source>
        <dbReference type="Proteomes" id="UP000887013"/>
    </source>
</evidence>
<accession>A0A8X6NUK7</accession>
<protein>
    <submittedName>
        <fullName evidence="1">Uncharacterized protein</fullName>
    </submittedName>
</protein>
<dbReference type="EMBL" id="BMAW01062440">
    <property type="protein sequence ID" value="GFT35860.1"/>
    <property type="molecule type" value="Genomic_DNA"/>
</dbReference>
<sequence length="167" mass="18564">MVSEGNTSSIQMIDAENTDLNSMLLDISSSLSHLETRERPTSRGPERHFIPNWSEETLVIINIVGTTGDSINLLLNHVPSMRKLEQPSLDPPRGDTTEINRLYISNKTSMSKYLIESGADTSVASLPAASKHCQLAPLQLLTKKRIALSTWSERLLTLNLGHQNMLR</sequence>
<reference evidence="1" key="1">
    <citation type="submission" date="2020-08" db="EMBL/GenBank/DDBJ databases">
        <title>Multicomponent nature underlies the extraordinary mechanical properties of spider dragline silk.</title>
        <authorList>
            <person name="Kono N."/>
            <person name="Nakamura H."/>
            <person name="Mori M."/>
            <person name="Yoshida Y."/>
            <person name="Ohtoshi R."/>
            <person name="Malay A.D."/>
            <person name="Moran D.A.P."/>
            <person name="Tomita M."/>
            <person name="Numata K."/>
            <person name="Arakawa K."/>
        </authorList>
    </citation>
    <scope>NUCLEOTIDE SEQUENCE</scope>
</reference>